<name>A0ABV4XMT5_9CYAN</name>
<dbReference type="RefSeq" id="WP_413262689.1">
    <property type="nucleotide sequence ID" value="NZ_JBHFNR010000060.1"/>
</dbReference>
<gene>
    <name evidence="1" type="ORF">ACE1CI_08940</name>
</gene>
<comment type="caution">
    <text evidence="1">The sequence shown here is derived from an EMBL/GenBank/DDBJ whole genome shotgun (WGS) entry which is preliminary data.</text>
</comment>
<proteinExistence type="predicted"/>
<keyword evidence="2" id="KW-1185">Reference proteome</keyword>
<evidence type="ECO:0000313" key="2">
    <source>
        <dbReference type="Proteomes" id="UP001576784"/>
    </source>
</evidence>
<sequence>MKRSLFGNTTGYTHHTLPIASTIAPSPSEALRYATANAPYAYAKFNASI</sequence>
<dbReference type="Proteomes" id="UP001576784">
    <property type="component" value="Unassembled WGS sequence"/>
</dbReference>
<protein>
    <submittedName>
        <fullName evidence="1">Uncharacterized protein</fullName>
    </submittedName>
</protein>
<accession>A0ABV4XMT5</accession>
<dbReference type="EMBL" id="JBHFNR010000060">
    <property type="protein sequence ID" value="MFB2893024.1"/>
    <property type="molecule type" value="Genomic_DNA"/>
</dbReference>
<reference evidence="1 2" key="1">
    <citation type="submission" date="2024-09" db="EMBL/GenBank/DDBJ databases">
        <title>Floridaenema gen nov. (Aerosakkonemataceae, Aerosakkonematales ord. nov., Cyanobacteria) from benthic tropical and subtropical fresh waters, with the description of four new species.</title>
        <authorList>
            <person name="Moretto J.A."/>
            <person name="Berthold D.E."/>
            <person name="Lefler F.W."/>
            <person name="Huang I.-S."/>
            <person name="Laughinghouse H. IV."/>
        </authorList>
    </citation>
    <scope>NUCLEOTIDE SEQUENCE [LARGE SCALE GENOMIC DNA]</scope>
    <source>
        <strain evidence="1 2">BLCC-F50</strain>
    </source>
</reference>
<organism evidence="1 2">
    <name type="scientific">Floridaenema flaviceps BLCC-F50</name>
    <dbReference type="NCBI Taxonomy" id="3153642"/>
    <lineage>
        <taxon>Bacteria</taxon>
        <taxon>Bacillati</taxon>
        <taxon>Cyanobacteriota</taxon>
        <taxon>Cyanophyceae</taxon>
        <taxon>Oscillatoriophycideae</taxon>
        <taxon>Aerosakkonematales</taxon>
        <taxon>Aerosakkonemataceae</taxon>
        <taxon>Floridanema</taxon>
        <taxon>Floridanema flaviceps</taxon>
    </lineage>
</organism>
<evidence type="ECO:0000313" key="1">
    <source>
        <dbReference type="EMBL" id="MFB2893024.1"/>
    </source>
</evidence>